<keyword evidence="7" id="KW-1185">Reference proteome</keyword>
<dbReference type="SUPFAM" id="SSF52279">
    <property type="entry name" value="Beta-D-glucan exohydrolase, C-terminal domain"/>
    <property type="match status" value="1"/>
</dbReference>
<dbReference type="InterPro" id="IPR036962">
    <property type="entry name" value="Glyco_hydro_3_N_sf"/>
</dbReference>
<dbReference type="RefSeq" id="WP_289842308.1">
    <property type="nucleotide sequence ID" value="NZ_CATKSH010000001.1"/>
</dbReference>
<comment type="similarity">
    <text evidence="1">Belongs to the glycosyl hydrolase 3 family.</text>
</comment>
<evidence type="ECO:0000256" key="4">
    <source>
        <dbReference type="SAM" id="SignalP"/>
    </source>
</evidence>
<evidence type="ECO:0000313" key="7">
    <source>
        <dbReference type="Proteomes" id="UP001176960"/>
    </source>
</evidence>
<dbReference type="InterPro" id="IPR011658">
    <property type="entry name" value="PA14_dom"/>
</dbReference>
<dbReference type="SUPFAM" id="SSF51445">
    <property type="entry name" value="(Trans)glycosidases"/>
    <property type="match status" value="1"/>
</dbReference>
<dbReference type="InterPro" id="IPR044993">
    <property type="entry name" value="BXL"/>
</dbReference>
<dbReference type="InterPro" id="IPR013783">
    <property type="entry name" value="Ig-like_fold"/>
</dbReference>
<sequence>MKAYVFVLLLVMMGSLRARADTIDDLVARMSVDEKIGQVQSSAPAIPRLGVAAYDWWSEGLHGAARNGAATVFPQAIGLAATFDPALVTQIGQDIGAEAREKFMVTGWHADHGRFDGLTLWSPNVNIFRDPRWGRGQETYGEDPWLAGELGAAFVSGMQGQDVARPVAAAAVKHFVAHSGPEPGRDSFDVDLAPSDLGNTYLRAFHRVTGAGSAGLMCSYNAVNGTPNCANPKLLHDVVRKQWGFGGYIVADCDAVMDITAFHHAVPTMAQASAAALKAGVDLDCGAAYAALKEALREKLVTEADLDRSLKRLLRLRAALGWTPGRASVAEVPVFPKDTRSAERHALALKAAEESLVLLSNPKGTLPISTQKIAVIGPDADSLPVLEGNYHGTVQDADTPLLALRHAIGAQRVVYAPGSVLASHVPQTVPETALVGGMLEAVFAHDDFASAPVVLQSARLVDVDWDRAPPAPGVATSHFSVRWSGVLSVPEGGAQLSVHVERCFDCAGHDPVRLEVDGRTVLTHAGDSQSDMVMAEPVAAGRHWVRLDVVHTGQDGGVRMQWQVEAVPQRREALAALAQADMAIAFLGLSPEVEGEALSVHAPGFLGGDRTEIELPEPQRALLDALMETGKPVVVVLHSGGAVALGPARERAAAVLAAWYPGEAGGEAIANVLLGQAEPGGRLPVTFYHATDDLPPFADYALSDMLGGRTYRYFSGKPDAPFGYGLGYGDVVFGQTHRAGKGFEVTLQNRGRRATTAVPELYIFPPGGEGRPGVELGGVQRVPLRVGESRVVRFDVLPEAFSFADVQGVMHRVTGTYQVAVLPAAPVAGKPPSGAATFSVGMGAP</sequence>
<keyword evidence="2 4" id="KW-0732">Signal</keyword>
<dbReference type="Gene3D" id="2.60.40.10">
    <property type="entry name" value="Immunoglobulins"/>
    <property type="match status" value="1"/>
</dbReference>
<feature type="chain" id="PRO_5041421656" evidence="4">
    <location>
        <begin position="21"/>
        <end position="845"/>
    </location>
</feature>
<dbReference type="PRINTS" id="PR00133">
    <property type="entry name" value="GLHYDRLASE3"/>
</dbReference>
<keyword evidence="3 6" id="KW-0378">Hydrolase</keyword>
<proteinExistence type="inferred from homology"/>
<dbReference type="AlphaFoldDB" id="A0AA35UL06"/>
<dbReference type="InterPro" id="IPR001764">
    <property type="entry name" value="Glyco_hydro_3_N"/>
</dbReference>
<dbReference type="InterPro" id="IPR037524">
    <property type="entry name" value="PA14/GLEYA"/>
</dbReference>
<evidence type="ECO:0000259" key="5">
    <source>
        <dbReference type="PROSITE" id="PS51820"/>
    </source>
</evidence>
<dbReference type="Pfam" id="PF07691">
    <property type="entry name" value="PA14"/>
    <property type="match status" value="1"/>
</dbReference>
<dbReference type="InterPro" id="IPR017853">
    <property type="entry name" value="GH"/>
</dbReference>
<comment type="caution">
    <text evidence="6">The sequence shown here is derived from an EMBL/GenBank/DDBJ whole genome shotgun (WGS) entry which is preliminary data.</text>
</comment>
<evidence type="ECO:0000256" key="3">
    <source>
        <dbReference type="ARBA" id="ARBA00022801"/>
    </source>
</evidence>
<dbReference type="SMART" id="SM01217">
    <property type="entry name" value="Fn3_like"/>
    <property type="match status" value="1"/>
</dbReference>
<dbReference type="Pfam" id="PF14310">
    <property type="entry name" value="Fn3-like"/>
    <property type="match status" value="1"/>
</dbReference>
<dbReference type="GO" id="GO:0009044">
    <property type="term" value="F:xylan 1,4-beta-xylosidase activity"/>
    <property type="evidence" value="ECO:0007669"/>
    <property type="project" value="InterPro"/>
</dbReference>
<evidence type="ECO:0000256" key="2">
    <source>
        <dbReference type="ARBA" id="ARBA00022729"/>
    </source>
</evidence>
<dbReference type="Pfam" id="PF00933">
    <property type="entry name" value="Glyco_hydro_3"/>
    <property type="match status" value="1"/>
</dbReference>
<dbReference type="InterPro" id="IPR026891">
    <property type="entry name" value="Fn3-like"/>
</dbReference>
<dbReference type="PANTHER" id="PTHR42721:SF3">
    <property type="entry name" value="BETA-D-XYLOSIDASE 5-RELATED"/>
    <property type="match status" value="1"/>
</dbReference>
<dbReference type="GO" id="GO:0046556">
    <property type="term" value="F:alpha-L-arabinofuranosidase activity"/>
    <property type="evidence" value="ECO:0007669"/>
    <property type="project" value="TreeGrafter"/>
</dbReference>
<dbReference type="PROSITE" id="PS51820">
    <property type="entry name" value="PA14"/>
    <property type="match status" value="1"/>
</dbReference>
<dbReference type="Proteomes" id="UP001176960">
    <property type="component" value="Unassembled WGS sequence"/>
</dbReference>
<feature type="domain" description="PA14" evidence="5">
    <location>
        <begin position="433"/>
        <end position="576"/>
    </location>
</feature>
<dbReference type="SMART" id="SM00758">
    <property type="entry name" value="PA14"/>
    <property type="match status" value="1"/>
</dbReference>
<dbReference type="SUPFAM" id="SSF56988">
    <property type="entry name" value="Anthrax protective antigen"/>
    <property type="match status" value="1"/>
</dbReference>
<dbReference type="Pfam" id="PF01915">
    <property type="entry name" value="Glyco_hydro_3_C"/>
    <property type="match status" value="1"/>
</dbReference>
<dbReference type="EMBL" id="CATKSH010000001">
    <property type="protein sequence ID" value="CAI9119377.1"/>
    <property type="molecule type" value="Genomic_DNA"/>
</dbReference>
<gene>
    <name evidence="6" type="ORF">LMG32879_000191</name>
</gene>
<evidence type="ECO:0000313" key="6">
    <source>
        <dbReference type="EMBL" id="CAI9119377.1"/>
    </source>
</evidence>
<dbReference type="GO" id="GO:0031222">
    <property type="term" value="P:arabinan catabolic process"/>
    <property type="evidence" value="ECO:0007669"/>
    <property type="project" value="TreeGrafter"/>
</dbReference>
<feature type="signal peptide" evidence="4">
    <location>
        <begin position="1"/>
        <end position="20"/>
    </location>
</feature>
<dbReference type="GO" id="GO:0045493">
    <property type="term" value="P:xylan catabolic process"/>
    <property type="evidence" value="ECO:0007669"/>
    <property type="project" value="InterPro"/>
</dbReference>
<evidence type="ECO:0000256" key="1">
    <source>
        <dbReference type="ARBA" id="ARBA00005336"/>
    </source>
</evidence>
<dbReference type="PANTHER" id="PTHR42721">
    <property type="entry name" value="SUGAR HYDROLASE-RELATED"/>
    <property type="match status" value="1"/>
</dbReference>
<accession>A0AA35UL06</accession>
<protein>
    <submittedName>
        <fullName evidence="6">Glycoside hydrolase family 3 C-terminal domain-containing protein</fullName>
    </submittedName>
</protein>
<dbReference type="InterPro" id="IPR002772">
    <property type="entry name" value="Glyco_hydro_3_C"/>
</dbReference>
<dbReference type="InterPro" id="IPR036881">
    <property type="entry name" value="Glyco_hydro_3_C_sf"/>
</dbReference>
<dbReference type="Gene3D" id="3.20.20.300">
    <property type="entry name" value="Glycoside hydrolase, family 3, N-terminal domain"/>
    <property type="match status" value="1"/>
</dbReference>
<name>A0AA35UL06_9PROT</name>
<dbReference type="Gene3D" id="3.40.50.1700">
    <property type="entry name" value="Glycoside hydrolase family 3 C-terminal domain"/>
    <property type="match status" value="2"/>
</dbReference>
<organism evidence="6 7">
    <name type="scientific">Brytella acorum</name>
    <dbReference type="NCBI Taxonomy" id="2959299"/>
    <lineage>
        <taxon>Bacteria</taxon>
        <taxon>Pseudomonadati</taxon>
        <taxon>Pseudomonadota</taxon>
        <taxon>Alphaproteobacteria</taxon>
        <taxon>Acetobacterales</taxon>
        <taxon>Acetobacteraceae</taxon>
        <taxon>Brytella</taxon>
    </lineage>
</organism>
<reference evidence="6" key="1">
    <citation type="submission" date="2023-03" db="EMBL/GenBank/DDBJ databases">
        <authorList>
            <person name="Cleenwerck I."/>
        </authorList>
    </citation>
    <scope>NUCLEOTIDE SEQUENCE</scope>
    <source>
        <strain evidence="6">LMG 32879</strain>
    </source>
</reference>